<evidence type="ECO:0000259" key="5">
    <source>
        <dbReference type="PROSITE" id="PS51186"/>
    </source>
</evidence>
<dbReference type="Proteomes" id="UP000252530">
    <property type="component" value="Unassembled WGS sequence"/>
</dbReference>
<comment type="similarity">
    <text evidence="1">Belongs to the acetyltransferase family. RimI subfamily.</text>
</comment>
<evidence type="ECO:0000313" key="6">
    <source>
        <dbReference type="EMBL" id="RBP98151.1"/>
    </source>
</evidence>
<evidence type="ECO:0000256" key="1">
    <source>
        <dbReference type="ARBA" id="ARBA00005395"/>
    </source>
</evidence>
<dbReference type="InterPro" id="IPR000182">
    <property type="entry name" value="GNAT_dom"/>
</dbReference>
<evidence type="ECO:0000256" key="4">
    <source>
        <dbReference type="ARBA" id="ARBA00023315"/>
    </source>
</evidence>
<dbReference type="PANTHER" id="PTHR43420">
    <property type="entry name" value="ACETYLTRANSFERASE"/>
    <property type="match status" value="1"/>
</dbReference>
<reference evidence="6 7" key="1">
    <citation type="submission" date="2017-10" db="EMBL/GenBank/DDBJ databases">
        <title>Bifidobacterium xylocopum sp. nov. and Bifidobacterium aemilianum sp. nov., from the carpenter bee (Xylocopa violacea) digestive tract.</title>
        <authorList>
            <person name="Alberoni D."/>
            <person name="Baffoni L."/>
            <person name="Di Gioia D."/>
            <person name="Gaggia F."/>
            <person name="Biavati B."/>
        </authorList>
    </citation>
    <scope>NUCLEOTIDE SEQUENCE [LARGE SCALE GENOMIC DNA]</scope>
    <source>
        <strain evidence="6 7">XV10</strain>
    </source>
</reference>
<dbReference type="RefSeq" id="WP_113859835.1">
    <property type="nucleotide sequence ID" value="NZ_PDCG01000002.1"/>
</dbReference>
<keyword evidence="4" id="KW-0012">Acyltransferase</keyword>
<dbReference type="Pfam" id="PF00583">
    <property type="entry name" value="Acetyltransf_1"/>
    <property type="match status" value="1"/>
</dbReference>
<evidence type="ECO:0000256" key="2">
    <source>
        <dbReference type="ARBA" id="ARBA00022490"/>
    </source>
</evidence>
<dbReference type="GO" id="GO:0008080">
    <property type="term" value="F:N-acetyltransferase activity"/>
    <property type="evidence" value="ECO:0007669"/>
    <property type="project" value="InterPro"/>
</dbReference>
<dbReference type="AlphaFoldDB" id="A0A366KBX2"/>
<name>A0A366KBX2_9BIFI</name>
<dbReference type="CDD" id="cd04301">
    <property type="entry name" value="NAT_SF"/>
    <property type="match status" value="1"/>
</dbReference>
<dbReference type="InterPro" id="IPR016181">
    <property type="entry name" value="Acyl_CoA_acyltransferase"/>
</dbReference>
<dbReference type="EMBL" id="PDCG01000002">
    <property type="protein sequence ID" value="RBP98151.1"/>
    <property type="molecule type" value="Genomic_DNA"/>
</dbReference>
<keyword evidence="3 6" id="KW-0808">Transferase</keyword>
<keyword evidence="7" id="KW-1185">Reference proteome</keyword>
<feature type="domain" description="N-acetyltransferase" evidence="5">
    <location>
        <begin position="3"/>
        <end position="179"/>
    </location>
</feature>
<dbReference type="SUPFAM" id="SSF55729">
    <property type="entry name" value="Acyl-CoA N-acyltransferases (Nat)"/>
    <property type="match status" value="1"/>
</dbReference>
<gene>
    <name evidence="6" type="primary">rimI</name>
    <name evidence="6" type="ORF">CRD60_03110</name>
</gene>
<dbReference type="InterPro" id="IPR050680">
    <property type="entry name" value="YpeA/RimI_acetyltransf"/>
</dbReference>
<dbReference type="PANTHER" id="PTHR43420:SF44">
    <property type="entry name" value="ACETYLTRANSFERASE YPEA"/>
    <property type="match status" value="1"/>
</dbReference>
<dbReference type="InterPro" id="IPR006464">
    <property type="entry name" value="AcTrfase_RimI/Ard1"/>
</dbReference>
<protein>
    <submittedName>
        <fullName evidence="6">Ribosomal-protein-alanine N-acetyltransferase</fullName>
    </submittedName>
</protein>
<sequence length="198" mass="21441">MLVDARTVDLDSLVEQIARLEVQLFGPGAWTPGMVRDELSAPARTYLLDIPAADGRLGSPAAEGSSSMAQEDPVNPHAALGDMHLRAYGGFWFDGEDAELMTIGVEAAQQGRGIGARLLEALIGRARQQGATRMLLEVRVDNGPALALYDRFGFRRLGLRKRYYQPENVDAYTMALDLAPRLVGFSGQAPEGKEGRGL</sequence>
<dbReference type="OrthoDB" id="529907at2"/>
<dbReference type="PROSITE" id="PS51186">
    <property type="entry name" value="GNAT"/>
    <property type="match status" value="1"/>
</dbReference>
<accession>A0A366KBX2</accession>
<proteinExistence type="inferred from homology"/>
<dbReference type="Gene3D" id="3.40.630.30">
    <property type="match status" value="1"/>
</dbReference>
<organism evidence="6 7">
    <name type="scientific">Bifidobacterium aemilianum</name>
    <dbReference type="NCBI Taxonomy" id="2493120"/>
    <lineage>
        <taxon>Bacteria</taxon>
        <taxon>Bacillati</taxon>
        <taxon>Actinomycetota</taxon>
        <taxon>Actinomycetes</taxon>
        <taxon>Bifidobacteriales</taxon>
        <taxon>Bifidobacteriaceae</taxon>
        <taxon>Bifidobacterium</taxon>
    </lineage>
</organism>
<evidence type="ECO:0000313" key="7">
    <source>
        <dbReference type="Proteomes" id="UP000252530"/>
    </source>
</evidence>
<evidence type="ECO:0000256" key="3">
    <source>
        <dbReference type="ARBA" id="ARBA00022679"/>
    </source>
</evidence>
<dbReference type="NCBIfam" id="TIGR01575">
    <property type="entry name" value="rimI"/>
    <property type="match status" value="1"/>
</dbReference>
<keyword evidence="2" id="KW-0963">Cytoplasm</keyword>
<comment type="caution">
    <text evidence="6">The sequence shown here is derived from an EMBL/GenBank/DDBJ whole genome shotgun (WGS) entry which is preliminary data.</text>
</comment>